<comment type="caution">
    <text evidence="1">The sequence shown here is derived from an EMBL/GenBank/DDBJ whole genome shotgun (WGS) entry which is preliminary data.</text>
</comment>
<accession>A0ACC2WKJ7</accession>
<reference evidence="1" key="1">
    <citation type="submission" date="2023-04" db="EMBL/GenBank/DDBJ databases">
        <title>Draft Genome sequencing of Naganishia species isolated from polar environments using Oxford Nanopore Technology.</title>
        <authorList>
            <person name="Leo P."/>
            <person name="Venkateswaran K."/>
        </authorList>
    </citation>
    <scope>NUCLEOTIDE SEQUENCE</scope>
    <source>
        <strain evidence="1">MNA-CCFEE 5261</strain>
    </source>
</reference>
<dbReference type="Proteomes" id="UP001241377">
    <property type="component" value="Unassembled WGS sequence"/>
</dbReference>
<dbReference type="EMBL" id="JASBWR010000005">
    <property type="protein sequence ID" value="KAJ9112268.1"/>
    <property type="molecule type" value="Genomic_DNA"/>
</dbReference>
<gene>
    <name evidence="1" type="ORF">QFC19_000687</name>
</gene>
<organism evidence="1 2">
    <name type="scientific">Naganishia cerealis</name>
    <dbReference type="NCBI Taxonomy" id="610337"/>
    <lineage>
        <taxon>Eukaryota</taxon>
        <taxon>Fungi</taxon>
        <taxon>Dikarya</taxon>
        <taxon>Basidiomycota</taxon>
        <taxon>Agaricomycotina</taxon>
        <taxon>Tremellomycetes</taxon>
        <taxon>Filobasidiales</taxon>
        <taxon>Filobasidiaceae</taxon>
        <taxon>Naganishia</taxon>
    </lineage>
</organism>
<proteinExistence type="predicted"/>
<name>A0ACC2WKJ7_9TREE</name>
<keyword evidence="2" id="KW-1185">Reference proteome</keyword>
<sequence>MFIVGTTKTPVASSPESEQNATTTHRRALTFASAPVSDESDFDRDDVAEAEPKRKKTGKKKNDELPLQPRGTNSKTSKNAVVRSNTMPDNQSSADELEIENEDSQTFAGFKMRTAKQERTRRQAELESRQTRKATHSGRAYADDRGNEPGSYTQTASTLTQSVKLSKRDRLQFPESTNYMNEYESLPYHVLQRKLAVADVEEDAEEDRDMHELIPGGHMPQNGEDILVKGNVPPADVLEGARRRNVVTEKKHQRQRISSSPASSGSESQSSKAGSSSPVVTSSATQQNQSMQSIPERNLDDSSDEDEGLLRFDIQTGKLIRPVNFKAGSETKDFEPGQSEEEDNFVPTLVDGPRPST</sequence>
<protein>
    <submittedName>
        <fullName evidence="1">Uncharacterized protein</fullName>
    </submittedName>
</protein>
<evidence type="ECO:0000313" key="2">
    <source>
        <dbReference type="Proteomes" id="UP001241377"/>
    </source>
</evidence>
<evidence type="ECO:0000313" key="1">
    <source>
        <dbReference type="EMBL" id="KAJ9112268.1"/>
    </source>
</evidence>